<protein>
    <submittedName>
        <fullName evidence="3">Uncharacterized protein</fullName>
    </submittedName>
</protein>
<accession>A0A5B8FH58</accession>
<evidence type="ECO:0000256" key="2">
    <source>
        <dbReference type="SAM" id="SignalP"/>
    </source>
</evidence>
<dbReference type="EMBL" id="CP040818">
    <property type="protein sequence ID" value="QDL92031.1"/>
    <property type="molecule type" value="Genomic_DNA"/>
</dbReference>
<organism evidence="3 4">
    <name type="scientific">Paroceanicella profunda</name>
    <dbReference type="NCBI Taxonomy" id="2579971"/>
    <lineage>
        <taxon>Bacteria</taxon>
        <taxon>Pseudomonadati</taxon>
        <taxon>Pseudomonadota</taxon>
        <taxon>Alphaproteobacteria</taxon>
        <taxon>Rhodobacterales</taxon>
        <taxon>Paracoccaceae</taxon>
        <taxon>Paroceanicella</taxon>
    </lineage>
</organism>
<dbReference type="PROSITE" id="PS51257">
    <property type="entry name" value="PROKAR_LIPOPROTEIN"/>
    <property type="match status" value="1"/>
</dbReference>
<name>A0A5B8FH58_9RHOB</name>
<evidence type="ECO:0000256" key="1">
    <source>
        <dbReference type="SAM" id="MobiDB-lite"/>
    </source>
</evidence>
<proteinExistence type="predicted"/>
<keyword evidence="4" id="KW-1185">Reference proteome</keyword>
<feature type="compositionally biased region" description="Low complexity" evidence="1">
    <location>
        <begin position="66"/>
        <end position="79"/>
    </location>
</feature>
<feature type="chain" id="PRO_5022693437" evidence="2">
    <location>
        <begin position="33"/>
        <end position="162"/>
    </location>
</feature>
<evidence type="ECO:0000313" key="3">
    <source>
        <dbReference type="EMBL" id="QDL92031.1"/>
    </source>
</evidence>
<feature type="signal peptide" evidence="2">
    <location>
        <begin position="1"/>
        <end position="32"/>
    </location>
</feature>
<sequence length="162" mass="16597">MTRTVSIRAASLMGLAAALLLGGCADSPPEGAADTGALPPATLNGAEVVTGPDKPSPEALDRAEAVSDAAAATTGAHADVGPRAREIGERERELALVRRKLVSQRHTLRQRRVAVDPGLDAEVLAATTARPSATEPAARLAEINAAILDARNLSDRLAALLS</sequence>
<gene>
    <name evidence="3" type="ORF">FDP22_09730</name>
</gene>
<dbReference type="RefSeq" id="WP_138571919.1">
    <property type="nucleotide sequence ID" value="NZ_CP040818.1"/>
</dbReference>
<dbReference type="KEGG" id="ppru:FDP22_09730"/>
<keyword evidence="2" id="KW-0732">Signal</keyword>
<dbReference type="AlphaFoldDB" id="A0A5B8FH58"/>
<feature type="compositionally biased region" description="Basic and acidic residues" evidence="1">
    <location>
        <begin position="55"/>
        <end position="65"/>
    </location>
</feature>
<reference evidence="3 4" key="1">
    <citation type="submission" date="2019-06" db="EMBL/GenBank/DDBJ databases">
        <title>Genome sequence of Rhodobacteraceae bacterium D4M1.</title>
        <authorList>
            <person name="Cao J."/>
        </authorList>
    </citation>
    <scope>NUCLEOTIDE SEQUENCE [LARGE SCALE GENOMIC DNA]</scope>
    <source>
        <strain evidence="3 4">D4M1</strain>
    </source>
</reference>
<feature type="region of interest" description="Disordered" evidence="1">
    <location>
        <begin position="30"/>
        <end position="86"/>
    </location>
</feature>
<dbReference type="Proteomes" id="UP000305888">
    <property type="component" value="Chromosome"/>
</dbReference>
<evidence type="ECO:0000313" key="4">
    <source>
        <dbReference type="Proteomes" id="UP000305888"/>
    </source>
</evidence>